<name>A0A1H6VLB2_9LACT</name>
<dbReference type="AlphaFoldDB" id="A0A1H6VLB2"/>
<dbReference type="EMBL" id="FNYW01000060">
    <property type="protein sequence ID" value="SEJ05411.1"/>
    <property type="molecule type" value="Genomic_DNA"/>
</dbReference>
<feature type="transmembrane region" description="Helical" evidence="1">
    <location>
        <begin position="21"/>
        <end position="38"/>
    </location>
</feature>
<sequence length="121" mass="14105">MLILLTIVICVTSYLMNINTFLLYISYVVGFAILKGILSDELKDVFNIKKAKDIYNEVGFLNSIISFSSLLSITVYYIFSEYEHVSFVDTVPIILCYILIYRFLFWDIAYKVNNLFLKNSH</sequence>
<accession>A0A1H6VLB2</accession>
<keyword evidence="1" id="KW-0812">Transmembrane</keyword>
<feature type="transmembrane region" description="Helical" evidence="1">
    <location>
        <begin position="59"/>
        <end position="79"/>
    </location>
</feature>
<protein>
    <submittedName>
        <fullName evidence="2">Uncharacterized protein</fullName>
    </submittedName>
</protein>
<keyword evidence="1" id="KW-1133">Transmembrane helix</keyword>
<evidence type="ECO:0000313" key="2">
    <source>
        <dbReference type="EMBL" id="SEJ05411.1"/>
    </source>
</evidence>
<proteinExistence type="predicted"/>
<organism evidence="2 3">
    <name type="scientific">Alkalibacterium gilvum</name>
    <dbReference type="NCBI Taxonomy" id="1130080"/>
    <lineage>
        <taxon>Bacteria</taxon>
        <taxon>Bacillati</taxon>
        <taxon>Bacillota</taxon>
        <taxon>Bacilli</taxon>
        <taxon>Lactobacillales</taxon>
        <taxon>Carnobacteriaceae</taxon>
        <taxon>Alkalibacterium</taxon>
    </lineage>
</organism>
<evidence type="ECO:0000256" key="1">
    <source>
        <dbReference type="SAM" id="Phobius"/>
    </source>
</evidence>
<dbReference type="Proteomes" id="UP000198564">
    <property type="component" value="Unassembled WGS sequence"/>
</dbReference>
<gene>
    <name evidence="2" type="ORF">SAMN04488113_1602</name>
</gene>
<keyword evidence="3" id="KW-1185">Reference proteome</keyword>
<keyword evidence="1" id="KW-0472">Membrane</keyword>
<reference evidence="3" key="1">
    <citation type="submission" date="2016-10" db="EMBL/GenBank/DDBJ databases">
        <authorList>
            <person name="Varghese N."/>
            <person name="Submissions S."/>
        </authorList>
    </citation>
    <scope>NUCLEOTIDE SEQUENCE [LARGE SCALE GENOMIC DNA]</scope>
    <source>
        <strain evidence="3">DSM 25751</strain>
    </source>
</reference>
<evidence type="ECO:0000313" key="3">
    <source>
        <dbReference type="Proteomes" id="UP000198564"/>
    </source>
</evidence>
<feature type="transmembrane region" description="Helical" evidence="1">
    <location>
        <begin position="91"/>
        <end position="110"/>
    </location>
</feature>